<dbReference type="SUPFAM" id="SSF54060">
    <property type="entry name" value="His-Me finger endonucleases"/>
    <property type="match status" value="1"/>
</dbReference>
<evidence type="ECO:0000313" key="4">
    <source>
        <dbReference type="Proteomes" id="UP000011651"/>
    </source>
</evidence>
<evidence type="ECO:0000313" key="3">
    <source>
        <dbReference type="EMBL" id="ELY22289.1"/>
    </source>
</evidence>
<evidence type="ECO:0000256" key="1">
    <source>
        <dbReference type="SAM" id="MobiDB-lite"/>
    </source>
</evidence>
<accession>L9UBL8</accession>
<gene>
    <name evidence="3" type="ORF">HALTITAN_0865</name>
</gene>
<sequence length="212" mass="24460">MWRKPAVTNYLANNGKPWSPEDLIALERNYPDTNNATLARMFRRSVSSIKNQAINHGWRKSAKYMEREKPGCFKPNLTPWNKGTHFSPPGSERTRFKKGQKPATWLPIGSERVTKDGYLERKMTDTGYPPRDWIAVSHIEWEKHNGRPVPKGHAVIFRDGDKSNFASANLELISRAELMRRNSYLNLPEPLPQIVQLRGALNRKINRRSKQA</sequence>
<dbReference type="EMBL" id="AOPO01000002">
    <property type="protein sequence ID" value="ELY22289.1"/>
    <property type="molecule type" value="Genomic_DNA"/>
</dbReference>
<dbReference type="Proteomes" id="UP000011651">
    <property type="component" value="Unassembled WGS sequence"/>
</dbReference>
<feature type="region of interest" description="Disordered" evidence="1">
    <location>
        <begin position="75"/>
        <end position="101"/>
    </location>
</feature>
<name>L9UBL8_9GAMM</name>
<reference evidence="3 4" key="1">
    <citation type="journal article" date="2013" name="Genome Announc.">
        <title>Draft Genome of the Marine Gammaproteobacterium Halomonas titanicae.</title>
        <authorList>
            <person name="Sanchez-Porro C."/>
            <person name="de la Haba R.R."/>
            <person name="Cruz-Hernandez N."/>
            <person name="Gonzalez J.M."/>
            <person name="Reyes-Guirao C."/>
            <person name="Navarro-Sampedro L."/>
            <person name="Carballo M."/>
            <person name="Ventosa A."/>
        </authorList>
    </citation>
    <scope>NUCLEOTIDE SEQUENCE [LARGE SCALE GENOMIC DNA]</scope>
    <source>
        <strain evidence="3 4">BH1</strain>
    </source>
</reference>
<comment type="caution">
    <text evidence="3">The sequence shown here is derived from an EMBL/GenBank/DDBJ whole genome shotgun (WGS) entry which is preliminary data.</text>
</comment>
<dbReference type="InterPro" id="IPR003615">
    <property type="entry name" value="HNH_nuc"/>
</dbReference>
<evidence type="ECO:0000259" key="2">
    <source>
        <dbReference type="Pfam" id="PF13392"/>
    </source>
</evidence>
<dbReference type="PATRIC" id="fig|1204738.3.peg.1294"/>
<dbReference type="Gene3D" id="3.90.75.20">
    <property type="match status" value="1"/>
</dbReference>
<feature type="domain" description="HNH nuclease" evidence="2">
    <location>
        <begin position="136"/>
        <end position="180"/>
    </location>
</feature>
<proteinExistence type="predicted"/>
<dbReference type="Pfam" id="PF13392">
    <property type="entry name" value="HNH_3"/>
    <property type="match status" value="1"/>
</dbReference>
<protein>
    <recommendedName>
        <fullName evidence="2">HNH nuclease domain-containing protein</fullName>
    </recommendedName>
</protein>
<dbReference type="AlphaFoldDB" id="L9UBL8"/>
<dbReference type="InterPro" id="IPR044925">
    <property type="entry name" value="His-Me_finger_sf"/>
</dbReference>
<organism evidence="3 4">
    <name type="scientific">Vreelandella titanicae BH1</name>
    <dbReference type="NCBI Taxonomy" id="1204738"/>
    <lineage>
        <taxon>Bacteria</taxon>
        <taxon>Pseudomonadati</taxon>
        <taxon>Pseudomonadota</taxon>
        <taxon>Gammaproteobacteria</taxon>
        <taxon>Oceanospirillales</taxon>
        <taxon>Halomonadaceae</taxon>
        <taxon>Vreelandella</taxon>
    </lineage>
</organism>